<dbReference type="GO" id="GO:0016020">
    <property type="term" value="C:membrane"/>
    <property type="evidence" value="ECO:0007669"/>
    <property type="project" value="UniProtKB-SubCell"/>
</dbReference>
<dbReference type="Proteomes" id="UP001152885">
    <property type="component" value="Unassembled WGS sequence"/>
</dbReference>
<accession>A0A9W4TSX6</accession>
<dbReference type="PANTHER" id="PTHR11266:SF17">
    <property type="entry name" value="PROTEIN MPV17"/>
    <property type="match status" value="1"/>
</dbReference>
<comment type="similarity">
    <text evidence="2 7">Belongs to the peroxisomal membrane protein PXMP2/4 family.</text>
</comment>
<proteinExistence type="inferred from homology"/>
<evidence type="ECO:0000256" key="4">
    <source>
        <dbReference type="ARBA" id="ARBA00022989"/>
    </source>
</evidence>
<dbReference type="InterPro" id="IPR007248">
    <property type="entry name" value="Mpv17_PMP22"/>
</dbReference>
<gene>
    <name evidence="8" type="ORF">CANVERA_P2220</name>
</gene>
<keyword evidence="5 7" id="KW-0472">Membrane</keyword>
<evidence type="ECO:0000313" key="8">
    <source>
        <dbReference type="EMBL" id="CAI5757707.1"/>
    </source>
</evidence>
<comment type="caution">
    <text evidence="8">The sequence shown here is derived from an EMBL/GenBank/DDBJ whole genome shotgun (WGS) entry which is preliminary data.</text>
</comment>
<dbReference type="EMBL" id="CANTUO010000002">
    <property type="protein sequence ID" value="CAI5757707.1"/>
    <property type="molecule type" value="Genomic_DNA"/>
</dbReference>
<feature type="transmembrane region" description="Helical" evidence="7">
    <location>
        <begin position="21"/>
        <end position="40"/>
    </location>
</feature>
<dbReference type="AlphaFoldDB" id="A0A9W4TSX6"/>
<dbReference type="OrthoDB" id="430207at2759"/>
<evidence type="ECO:0000256" key="3">
    <source>
        <dbReference type="ARBA" id="ARBA00022692"/>
    </source>
</evidence>
<organism evidence="8 9">
    <name type="scientific">Candida verbasci</name>
    <dbReference type="NCBI Taxonomy" id="1227364"/>
    <lineage>
        <taxon>Eukaryota</taxon>
        <taxon>Fungi</taxon>
        <taxon>Dikarya</taxon>
        <taxon>Ascomycota</taxon>
        <taxon>Saccharomycotina</taxon>
        <taxon>Pichiomycetes</taxon>
        <taxon>Debaryomycetaceae</taxon>
        <taxon>Candida/Lodderomyces clade</taxon>
        <taxon>Candida</taxon>
    </lineage>
</organism>
<dbReference type="Pfam" id="PF04117">
    <property type="entry name" value="Mpv17_PMP22"/>
    <property type="match status" value="1"/>
</dbReference>
<name>A0A9W4TSX6_9ASCO</name>
<dbReference type="GO" id="GO:0005739">
    <property type="term" value="C:mitochondrion"/>
    <property type="evidence" value="ECO:0007669"/>
    <property type="project" value="TreeGrafter"/>
</dbReference>
<evidence type="ECO:0000313" key="9">
    <source>
        <dbReference type="Proteomes" id="UP001152885"/>
    </source>
</evidence>
<evidence type="ECO:0000256" key="5">
    <source>
        <dbReference type="ARBA" id="ARBA00023136"/>
    </source>
</evidence>
<evidence type="ECO:0000256" key="1">
    <source>
        <dbReference type="ARBA" id="ARBA00004141"/>
    </source>
</evidence>
<comment type="subcellular location">
    <subcellularLocation>
        <location evidence="1">Membrane</location>
        <topology evidence="1">Multi-pass membrane protein</topology>
    </subcellularLocation>
</comment>
<keyword evidence="4 7" id="KW-1133">Transmembrane helix</keyword>
<protein>
    <recommendedName>
        <fullName evidence="6">Protein SYM1</fullName>
    </recommendedName>
</protein>
<feature type="transmembrane region" description="Helical" evidence="7">
    <location>
        <begin position="104"/>
        <end position="122"/>
    </location>
</feature>
<evidence type="ECO:0000256" key="6">
    <source>
        <dbReference type="ARBA" id="ARBA00039302"/>
    </source>
</evidence>
<feature type="transmembrane region" description="Helical" evidence="7">
    <location>
        <begin position="168"/>
        <end position="186"/>
    </location>
</feature>
<keyword evidence="9" id="KW-1185">Reference proteome</keyword>
<reference evidence="8" key="1">
    <citation type="submission" date="2022-12" db="EMBL/GenBank/DDBJ databases">
        <authorList>
            <person name="Brejova B."/>
        </authorList>
    </citation>
    <scope>NUCLEOTIDE SEQUENCE</scope>
</reference>
<keyword evidence="3 7" id="KW-0812">Transmembrane</keyword>
<evidence type="ECO:0000256" key="7">
    <source>
        <dbReference type="RuleBase" id="RU363053"/>
    </source>
</evidence>
<dbReference type="PANTHER" id="PTHR11266">
    <property type="entry name" value="PEROXISOMAL MEMBRANE PROTEIN 2, PXMP2 MPV17"/>
    <property type="match status" value="1"/>
</dbReference>
<evidence type="ECO:0000256" key="2">
    <source>
        <dbReference type="ARBA" id="ARBA00006824"/>
    </source>
</evidence>
<sequence>MFNSIFRRYHQILLKKPLLTNMISTGVLLGGGDFLAQILLPQTPDQPFDYLRNLRAIIYGSIIFAPIGDKWYRILNNKVVWTNGASKLENRTLSTILRVGVDQLIFAPFIGIPLYYASMIILENKQPYLENIIEKFESSWWITLKGNWLVWPIFQWFNFYLIPVHFRLLAVNIISIGWNTFLSYVMHNKE</sequence>